<evidence type="ECO:0000313" key="1">
    <source>
        <dbReference type="EMBL" id="KAL0430412.1"/>
    </source>
</evidence>
<dbReference type="EMBL" id="JACGWJ010000003">
    <property type="protein sequence ID" value="KAL0430412.1"/>
    <property type="molecule type" value="Genomic_DNA"/>
</dbReference>
<gene>
    <name evidence="1" type="ORF">Sradi_0667200</name>
</gene>
<proteinExistence type="predicted"/>
<reference evidence="1" key="2">
    <citation type="journal article" date="2024" name="Plant">
        <title>Genomic evolution and insights into agronomic trait innovations of Sesamum species.</title>
        <authorList>
            <person name="Miao H."/>
            <person name="Wang L."/>
            <person name="Qu L."/>
            <person name="Liu H."/>
            <person name="Sun Y."/>
            <person name="Le M."/>
            <person name="Wang Q."/>
            <person name="Wei S."/>
            <person name="Zheng Y."/>
            <person name="Lin W."/>
            <person name="Duan Y."/>
            <person name="Cao H."/>
            <person name="Xiong S."/>
            <person name="Wang X."/>
            <person name="Wei L."/>
            <person name="Li C."/>
            <person name="Ma Q."/>
            <person name="Ju M."/>
            <person name="Zhao R."/>
            <person name="Li G."/>
            <person name="Mu C."/>
            <person name="Tian Q."/>
            <person name="Mei H."/>
            <person name="Zhang T."/>
            <person name="Gao T."/>
            <person name="Zhang H."/>
        </authorList>
    </citation>
    <scope>NUCLEOTIDE SEQUENCE</scope>
    <source>
        <strain evidence="1">G02</strain>
    </source>
</reference>
<organism evidence="1">
    <name type="scientific">Sesamum radiatum</name>
    <name type="common">Black benniseed</name>
    <dbReference type="NCBI Taxonomy" id="300843"/>
    <lineage>
        <taxon>Eukaryota</taxon>
        <taxon>Viridiplantae</taxon>
        <taxon>Streptophyta</taxon>
        <taxon>Embryophyta</taxon>
        <taxon>Tracheophyta</taxon>
        <taxon>Spermatophyta</taxon>
        <taxon>Magnoliopsida</taxon>
        <taxon>eudicotyledons</taxon>
        <taxon>Gunneridae</taxon>
        <taxon>Pentapetalae</taxon>
        <taxon>asterids</taxon>
        <taxon>lamiids</taxon>
        <taxon>Lamiales</taxon>
        <taxon>Pedaliaceae</taxon>
        <taxon>Sesamum</taxon>
    </lineage>
</organism>
<sequence length="52" mass="6110">MLLLETQIPMLRIAIQERRTAEDNARMRLEEFEALDEKDLKLNNKSNVIKPA</sequence>
<reference evidence="1" key="1">
    <citation type="submission" date="2020-06" db="EMBL/GenBank/DDBJ databases">
        <authorList>
            <person name="Li T."/>
            <person name="Hu X."/>
            <person name="Zhang T."/>
            <person name="Song X."/>
            <person name="Zhang H."/>
            <person name="Dai N."/>
            <person name="Sheng W."/>
            <person name="Hou X."/>
            <person name="Wei L."/>
        </authorList>
    </citation>
    <scope>NUCLEOTIDE SEQUENCE</scope>
    <source>
        <strain evidence="1">G02</strain>
        <tissue evidence="1">Leaf</tissue>
    </source>
</reference>
<accession>A0AAW2VQR0</accession>
<name>A0AAW2VQR0_SESRA</name>
<protein>
    <submittedName>
        <fullName evidence="1">Uncharacterized protein</fullName>
    </submittedName>
</protein>
<dbReference type="AlphaFoldDB" id="A0AAW2VQR0"/>
<comment type="caution">
    <text evidence="1">The sequence shown here is derived from an EMBL/GenBank/DDBJ whole genome shotgun (WGS) entry which is preliminary data.</text>
</comment>